<dbReference type="Pfam" id="PF08324">
    <property type="entry name" value="PUL"/>
    <property type="match status" value="1"/>
</dbReference>
<organism evidence="8 9">
    <name type="scientific">Fistulifera solaris</name>
    <name type="common">Oleaginous diatom</name>
    <dbReference type="NCBI Taxonomy" id="1519565"/>
    <lineage>
        <taxon>Eukaryota</taxon>
        <taxon>Sar</taxon>
        <taxon>Stramenopiles</taxon>
        <taxon>Ochrophyta</taxon>
        <taxon>Bacillariophyta</taxon>
        <taxon>Bacillariophyceae</taxon>
        <taxon>Bacillariophycidae</taxon>
        <taxon>Naviculales</taxon>
        <taxon>Naviculaceae</taxon>
        <taxon>Fistulifera</taxon>
    </lineage>
</organism>
<sequence length="785" mass="85122">MQIEWELSQTFSSLDDQGIRTACVIENEDTDDIRMIVGTQGGSLCEFHVPSGTLQPITFQHNHTVTAVTSLHTQLVTACKDSVIRYFDTRSSYECLGTFEGHTKPVTSLSWAQTQQNYYLLSGSWDGTVKVWDWQRKVLLATLEGHENSTCVVALPSSQPNVLKIATGSAGVAVNNVIKDYQVRIWSVHVETGLVQLLHSVVNDHQGPIRSIHCCNDSALMTCSNDGTVVMRDVETGKATGTLVFVPQLGQQQQPPMLLSVTTSGDATTCIASAEDGHVVFWSLQDENPPQTILHPTTVWNVVPLPNGDVATCCDDGQLRIFTRATERIADIAEQEAFRQLVEQAHTKTGPSSEEIAKLPKWKHQAQHRGTSEGQVQVFQKNGIAIAAQWSMVSSTWIEVGQVVGSQGTDSNGSGMIDGVHYDHVLPIEVDQTGGGVAQLRVGYNIGENTFVAAQRFLDAHQLPQYHLAQIADYIQQRVGTAPPTIGSAGSAGPAFNTMPRATTGTPLVSYQHLPIAHAKAFDLTAATATTTLSKIQFKLEESLSDDSDRSTLASLVEVLGATQRYHVSHVTPQHWHFLQHCIQSLSPSLAFPALDLARMAVRHPDGIQYNASSLVKAACEMDQSSFGTLSGPAAVAIPMLTLRLVANVLASNPNCLSTSDRELLLACAARHVQSDNKNVRLSVATVLHNLVYSMQPTHDRQTEEATAVNCDTIISSIKDILTNRQYETEALLRTLQTLGTLVLSHANAKSIASSLYMASMVEPAASPHGDIAKACAKEVYAVLQ</sequence>
<dbReference type="InParanoid" id="A0A1Z5KQT5"/>
<feature type="domain" description="PFU" evidence="6">
    <location>
        <begin position="389"/>
        <end position="489"/>
    </location>
</feature>
<evidence type="ECO:0000256" key="3">
    <source>
        <dbReference type="ARBA" id="ARBA00022574"/>
    </source>
</evidence>
<evidence type="ECO:0000256" key="4">
    <source>
        <dbReference type="ARBA" id="ARBA00022737"/>
    </source>
</evidence>
<gene>
    <name evidence="8" type="ORF">FisN_33Hh060</name>
</gene>
<dbReference type="Gene3D" id="2.130.10.10">
    <property type="entry name" value="YVTN repeat-like/Quinoprotein amine dehydrogenase"/>
    <property type="match status" value="1"/>
</dbReference>
<dbReference type="InterPro" id="IPR015943">
    <property type="entry name" value="WD40/YVTN_repeat-like_dom_sf"/>
</dbReference>
<dbReference type="PROSITE" id="PS50082">
    <property type="entry name" value="WD_REPEATS_2"/>
    <property type="match status" value="1"/>
</dbReference>
<comment type="caution">
    <text evidence="8">The sequence shown here is derived from an EMBL/GenBank/DDBJ whole genome shotgun (WGS) entry which is preliminary data.</text>
</comment>
<dbReference type="InterPro" id="IPR011989">
    <property type="entry name" value="ARM-like"/>
</dbReference>
<evidence type="ECO:0000259" key="7">
    <source>
        <dbReference type="PROSITE" id="PS51396"/>
    </source>
</evidence>
<keyword evidence="9" id="KW-1185">Reference proteome</keyword>
<dbReference type="FunCoup" id="A0A1Z5KQT5">
    <property type="interactions" value="513"/>
</dbReference>
<dbReference type="InterPro" id="IPR013535">
    <property type="entry name" value="PUL_dom"/>
</dbReference>
<dbReference type="PANTHER" id="PTHR19849">
    <property type="entry name" value="PHOSPHOLIPASE A-2-ACTIVATING PROTEIN"/>
    <property type="match status" value="1"/>
</dbReference>
<accession>A0A1Z5KQT5</accession>
<proteinExistence type="predicted"/>
<dbReference type="InterPro" id="IPR036322">
    <property type="entry name" value="WD40_repeat_dom_sf"/>
</dbReference>
<dbReference type="SUPFAM" id="SSF48371">
    <property type="entry name" value="ARM repeat"/>
    <property type="match status" value="1"/>
</dbReference>
<comment type="subcellular location">
    <subcellularLocation>
        <location evidence="1">Cytoplasm</location>
    </subcellularLocation>
</comment>
<protein>
    <submittedName>
        <fullName evidence="8">Phospholipase A-2-activating protein</fullName>
    </submittedName>
</protein>
<dbReference type="GO" id="GO:0005634">
    <property type="term" value="C:nucleus"/>
    <property type="evidence" value="ECO:0007669"/>
    <property type="project" value="TreeGrafter"/>
</dbReference>
<dbReference type="GO" id="GO:0043161">
    <property type="term" value="P:proteasome-mediated ubiquitin-dependent protein catabolic process"/>
    <property type="evidence" value="ECO:0007669"/>
    <property type="project" value="TreeGrafter"/>
</dbReference>
<dbReference type="OrthoDB" id="10265988at2759"/>
<evidence type="ECO:0000313" key="9">
    <source>
        <dbReference type="Proteomes" id="UP000198406"/>
    </source>
</evidence>
<dbReference type="Gene3D" id="3.10.20.870">
    <property type="entry name" value="PFU (PLAA family ubiquitin binding), C-terminal domain"/>
    <property type="match status" value="1"/>
</dbReference>
<dbReference type="Proteomes" id="UP000198406">
    <property type="component" value="Unassembled WGS sequence"/>
</dbReference>
<evidence type="ECO:0000256" key="2">
    <source>
        <dbReference type="ARBA" id="ARBA00022490"/>
    </source>
</evidence>
<dbReference type="PROSITE" id="PS51394">
    <property type="entry name" value="PFU"/>
    <property type="match status" value="1"/>
</dbReference>
<evidence type="ECO:0000259" key="6">
    <source>
        <dbReference type="PROSITE" id="PS51394"/>
    </source>
</evidence>
<dbReference type="InterPro" id="IPR015155">
    <property type="entry name" value="PFU"/>
</dbReference>
<dbReference type="GO" id="GO:0010992">
    <property type="term" value="P:ubiquitin recycling"/>
    <property type="evidence" value="ECO:0007669"/>
    <property type="project" value="TreeGrafter"/>
</dbReference>
<dbReference type="PROSITE" id="PS51396">
    <property type="entry name" value="PUL"/>
    <property type="match status" value="1"/>
</dbReference>
<dbReference type="GO" id="GO:0043130">
    <property type="term" value="F:ubiquitin binding"/>
    <property type="evidence" value="ECO:0007669"/>
    <property type="project" value="TreeGrafter"/>
</dbReference>
<dbReference type="PROSITE" id="PS50294">
    <property type="entry name" value="WD_REPEATS_REGION"/>
    <property type="match status" value="1"/>
</dbReference>
<dbReference type="Pfam" id="PF00400">
    <property type="entry name" value="WD40"/>
    <property type="match status" value="2"/>
</dbReference>
<dbReference type="InterPro" id="IPR016024">
    <property type="entry name" value="ARM-type_fold"/>
</dbReference>
<evidence type="ECO:0000313" key="8">
    <source>
        <dbReference type="EMBL" id="GAX28666.1"/>
    </source>
</evidence>
<dbReference type="AlphaFoldDB" id="A0A1Z5KQT5"/>
<evidence type="ECO:0000256" key="1">
    <source>
        <dbReference type="ARBA" id="ARBA00004496"/>
    </source>
</evidence>
<dbReference type="EMBL" id="BDSP01000278">
    <property type="protein sequence ID" value="GAX28666.1"/>
    <property type="molecule type" value="Genomic_DNA"/>
</dbReference>
<dbReference type="Pfam" id="PF09070">
    <property type="entry name" value="PFU"/>
    <property type="match status" value="1"/>
</dbReference>
<dbReference type="GO" id="GO:0005737">
    <property type="term" value="C:cytoplasm"/>
    <property type="evidence" value="ECO:0007669"/>
    <property type="project" value="UniProtKB-SubCell"/>
</dbReference>
<keyword evidence="3 5" id="KW-0853">WD repeat</keyword>
<dbReference type="Gene3D" id="1.25.10.10">
    <property type="entry name" value="Leucine-rich Repeat Variant"/>
    <property type="match status" value="1"/>
</dbReference>
<dbReference type="SUPFAM" id="SSF50978">
    <property type="entry name" value="WD40 repeat-like"/>
    <property type="match status" value="1"/>
</dbReference>
<dbReference type="InterPro" id="IPR001680">
    <property type="entry name" value="WD40_rpt"/>
</dbReference>
<dbReference type="SMART" id="SM00320">
    <property type="entry name" value="WD40"/>
    <property type="match status" value="6"/>
</dbReference>
<keyword evidence="4" id="KW-0677">Repeat</keyword>
<dbReference type="InterPro" id="IPR038122">
    <property type="entry name" value="PFU_sf"/>
</dbReference>
<reference evidence="8 9" key="1">
    <citation type="journal article" date="2015" name="Plant Cell">
        <title>Oil accumulation by the oleaginous diatom Fistulifera solaris as revealed by the genome and transcriptome.</title>
        <authorList>
            <person name="Tanaka T."/>
            <person name="Maeda Y."/>
            <person name="Veluchamy A."/>
            <person name="Tanaka M."/>
            <person name="Abida H."/>
            <person name="Marechal E."/>
            <person name="Bowler C."/>
            <person name="Muto M."/>
            <person name="Sunaga Y."/>
            <person name="Tanaka M."/>
            <person name="Yoshino T."/>
            <person name="Taniguchi T."/>
            <person name="Fukuda Y."/>
            <person name="Nemoto M."/>
            <person name="Matsumoto M."/>
            <person name="Wong P.S."/>
            <person name="Aburatani S."/>
            <person name="Fujibuchi W."/>
        </authorList>
    </citation>
    <scope>NUCLEOTIDE SEQUENCE [LARGE SCALE GENOMIC DNA]</scope>
    <source>
        <strain evidence="8 9">JPCC DA0580</strain>
    </source>
</reference>
<dbReference type="PANTHER" id="PTHR19849:SF0">
    <property type="entry name" value="PHOSPHOLIPASE A-2-ACTIVATING PROTEIN"/>
    <property type="match status" value="1"/>
</dbReference>
<evidence type="ECO:0000256" key="5">
    <source>
        <dbReference type="PROSITE-ProRule" id="PRU00221"/>
    </source>
</evidence>
<name>A0A1Z5KQT5_FISSO</name>
<feature type="domain" description="PUL" evidence="7">
    <location>
        <begin position="512"/>
        <end position="785"/>
    </location>
</feature>
<feature type="repeat" description="WD" evidence="5">
    <location>
        <begin position="99"/>
        <end position="142"/>
    </location>
</feature>
<keyword evidence="2" id="KW-0963">Cytoplasm</keyword>